<dbReference type="InterPro" id="IPR004113">
    <property type="entry name" value="FAD-bd_oxidored_4_C"/>
</dbReference>
<reference evidence="7 8" key="1">
    <citation type="submission" date="2023-04" db="EMBL/GenBank/DDBJ databases">
        <title>A long-awaited taxogenomic arrangement of the family Halomonadaceae.</title>
        <authorList>
            <person name="De La Haba R."/>
            <person name="Chuvochina M."/>
            <person name="Wittouck S."/>
            <person name="Arahal D.R."/>
            <person name="Sanchez-Porro C."/>
            <person name="Hugenholtz P."/>
            <person name="Ventosa A."/>
        </authorList>
    </citation>
    <scope>NUCLEOTIDE SEQUENCE [LARGE SCALE GENOMIC DNA]</scope>
    <source>
        <strain evidence="7 8">DSM 23530</strain>
    </source>
</reference>
<dbReference type="PANTHER" id="PTHR11748">
    <property type="entry name" value="D-LACTATE DEHYDROGENASE"/>
    <property type="match status" value="1"/>
</dbReference>
<dbReference type="InterPro" id="IPR016164">
    <property type="entry name" value="FAD-linked_Oxase-like_C"/>
</dbReference>
<dbReference type="Proteomes" id="UP001264519">
    <property type="component" value="Unassembled WGS sequence"/>
</dbReference>
<evidence type="ECO:0000256" key="4">
    <source>
        <dbReference type="ARBA" id="ARBA00023002"/>
    </source>
</evidence>
<evidence type="ECO:0000313" key="7">
    <source>
        <dbReference type="EMBL" id="MDR5868733.1"/>
    </source>
</evidence>
<keyword evidence="2" id="KW-0285">Flavoprotein</keyword>
<dbReference type="Pfam" id="PF02913">
    <property type="entry name" value="FAD-oxidase_C"/>
    <property type="match status" value="1"/>
</dbReference>
<dbReference type="RefSeq" id="WP_309654303.1">
    <property type="nucleotide sequence ID" value="NZ_JARWAK010000034.1"/>
</dbReference>
<name>A0ABU1G853_9GAMM</name>
<keyword evidence="4" id="KW-0560">Oxidoreductase</keyword>
<evidence type="ECO:0000259" key="6">
    <source>
        <dbReference type="Pfam" id="PF02913"/>
    </source>
</evidence>
<evidence type="ECO:0000256" key="3">
    <source>
        <dbReference type="ARBA" id="ARBA00022827"/>
    </source>
</evidence>
<feature type="non-terminal residue" evidence="7">
    <location>
        <position position="266"/>
    </location>
</feature>
<feature type="region of interest" description="Disordered" evidence="5">
    <location>
        <begin position="171"/>
        <end position="239"/>
    </location>
</feature>
<comment type="caution">
    <text evidence="7">The sequence shown here is derived from an EMBL/GenBank/DDBJ whole genome shotgun (WGS) entry which is preliminary data.</text>
</comment>
<comment type="cofactor">
    <cofactor evidence="1">
        <name>FAD</name>
        <dbReference type="ChEBI" id="CHEBI:57692"/>
    </cofactor>
</comment>
<evidence type="ECO:0000256" key="1">
    <source>
        <dbReference type="ARBA" id="ARBA00001974"/>
    </source>
</evidence>
<sequence>RVAAFCRHLEDDRSVDRLGYTLAEGREQIQRVYGMRKRAVGLLGNVQGEQRPLPFVEDTAVPPEHLADYIAEFRALLDARDLDYGMFGHVDAGVLHVRPALDMKDPAQAALIREISDEVAALTRKYGGLLWGEHGKGVRSEYAPAFFGPLYPSLRRLKAAFDPHNQLNPGKIATPLALSHPPEDAALSHPPEDAGRAPSAENDAQAAPSSPEGGEDEQAVKWVDPGLLTIDGVPTRGEHDRRIDERVWQAHGDAVYCNGNGACYNY</sequence>
<dbReference type="Gene3D" id="3.30.70.2740">
    <property type="match status" value="1"/>
</dbReference>
<organism evidence="7 8">
    <name type="scientific">Halomonas koreensis</name>
    <dbReference type="NCBI Taxonomy" id="245385"/>
    <lineage>
        <taxon>Bacteria</taxon>
        <taxon>Pseudomonadati</taxon>
        <taxon>Pseudomonadota</taxon>
        <taxon>Gammaproteobacteria</taxon>
        <taxon>Oceanospirillales</taxon>
        <taxon>Halomonadaceae</taxon>
        <taxon>Halomonas</taxon>
    </lineage>
</organism>
<dbReference type="InterPro" id="IPR016171">
    <property type="entry name" value="Vanillyl_alc_oxidase_C-sub2"/>
</dbReference>
<feature type="non-terminal residue" evidence="7">
    <location>
        <position position="1"/>
    </location>
</feature>
<dbReference type="Gene3D" id="1.10.45.10">
    <property type="entry name" value="Vanillyl-alcohol Oxidase, Chain A, domain 4"/>
    <property type="match status" value="1"/>
</dbReference>
<keyword evidence="3" id="KW-0274">FAD</keyword>
<keyword evidence="8" id="KW-1185">Reference proteome</keyword>
<dbReference type="PANTHER" id="PTHR11748:SF119">
    <property type="entry name" value="D-2-HYDROXYGLUTARATE DEHYDROGENASE"/>
    <property type="match status" value="1"/>
</dbReference>
<dbReference type="EMBL" id="JARWAK010000034">
    <property type="protein sequence ID" value="MDR5868733.1"/>
    <property type="molecule type" value="Genomic_DNA"/>
</dbReference>
<evidence type="ECO:0000256" key="2">
    <source>
        <dbReference type="ARBA" id="ARBA00022630"/>
    </source>
</evidence>
<dbReference type="SUPFAM" id="SSF55103">
    <property type="entry name" value="FAD-linked oxidases, C-terminal domain"/>
    <property type="match status" value="1"/>
</dbReference>
<feature type="domain" description="FAD-binding oxidoreductase/transferase type 4 C-terminal" evidence="6">
    <location>
        <begin position="21"/>
        <end position="172"/>
    </location>
</feature>
<protein>
    <submittedName>
        <fullName evidence="7">FAD-linked oxidase C-terminal domain-containing protein</fullName>
    </submittedName>
</protein>
<accession>A0ABU1G853</accession>
<gene>
    <name evidence="7" type="ORF">QC818_18285</name>
</gene>
<evidence type="ECO:0000313" key="8">
    <source>
        <dbReference type="Proteomes" id="UP001264519"/>
    </source>
</evidence>
<evidence type="ECO:0000256" key="5">
    <source>
        <dbReference type="SAM" id="MobiDB-lite"/>
    </source>
</evidence>
<proteinExistence type="predicted"/>